<organism evidence="1 2">
    <name type="scientific">Amblyomma americanum</name>
    <name type="common">Lone star tick</name>
    <dbReference type="NCBI Taxonomy" id="6943"/>
    <lineage>
        <taxon>Eukaryota</taxon>
        <taxon>Metazoa</taxon>
        <taxon>Ecdysozoa</taxon>
        <taxon>Arthropoda</taxon>
        <taxon>Chelicerata</taxon>
        <taxon>Arachnida</taxon>
        <taxon>Acari</taxon>
        <taxon>Parasitiformes</taxon>
        <taxon>Ixodida</taxon>
        <taxon>Ixodoidea</taxon>
        <taxon>Ixodidae</taxon>
        <taxon>Amblyomminae</taxon>
        <taxon>Amblyomma</taxon>
    </lineage>
</organism>
<protein>
    <submittedName>
        <fullName evidence="1">Uncharacterized protein</fullName>
    </submittedName>
</protein>
<dbReference type="AlphaFoldDB" id="A0AAQ4DB96"/>
<dbReference type="EMBL" id="JARKHS020032659">
    <property type="protein sequence ID" value="KAK8759736.1"/>
    <property type="molecule type" value="Genomic_DNA"/>
</dbReference>
<sequence>MFTRGVLMGKPAATVLADVWTLARVGARVFIPVVPPCEAFAAVTAAKHLLAKCSINLRRIHYAGESINCISHTHQFVRLSATKLQNHKCHVSEDI</sequence>
<evidence type="ECO:0000313" key="2">
    <source>
        <dbReference type="Proteomes" id="UP001321473"/>
    </source>
</evidence>
<name>A0AAQ4DB96_AMBAM</name>
<accession>A0AAQ4DB96</accession>
<reference evidence="1 2" key="1">
    <citation type="journal article" date="2023" name="Arcadia Sci">
        <title>De novo assembly of a long-read Amblyomma americanum tick genome.</title>
        <authorList>
            <person name="Chou S."/>
            <person name="Poskanzer K.E."/>
            <person name="Rollins M."/>
            <person name="Thuy-Boun P.S."/>
        </authorList>
    </citation>
    <scope>NUCLEOTIDE SEQUENCE [LARGE SCALE GENOMIC DNA]</scope>
    <source>
        <strain evidence="1">F_SG_1</strain>
        <tissue evidence="1">Salivary glands</tissue>
    </source>
</reference>
<keyword evidence="2" id="KW-1185">Reference proteome</keyword>
<comment type="caution">
    <text evidence="1">The sequence shown here is derived from an EMBL/GenBank/DDBJ whole genome shotgun (WGS) entry which is preliminary data.</text>
</comment>
<dbReference type="Proteomes" id="UP001321473">
    <property type="component" value="Unassembled WGS sequence"/>
</dbReference>
<proteinExistence type="predicted"/>
<gene>
    <name evidence="1" type="ORF">V5799_002628</name>
</gene>
<evidence type="ECO:0000313" key="1">
    <source>
        <dbReference type="EMBL" id="KAK8759736.1"/>
    </source>
</evidence>